<organism evidence="2 3">
    <name type="scientific">Scophthalmus maximus</name>
    <name type="common">Turbot</name>
    <name type="synonym">Psetta maxima</name>
    <dbReference type="NCBI Taxonomy" id="52904"/>
    <lineage>
        <taxon>Eukaryota</taxon>
        <taxon>Metazoa</taxon>
        <taxon>Chordata</taxon>
        <taxon>Craniata</taxon>
        <taxon>Vertebrata</taxon>
        <taxon>Euteleostomi</taxon>
        <taxon>Actinopterygii</taxon>
        <taxon>Neopterygii</taxon>
        <taxon>Teleostei</taxon>
        <taxon>Neoteleostei</taxon>
        <taxon>Acanthomorphata</taxon>
        <taxon>Carangaria</taxon>
        <taxon>Pleuronectiformes</taxon>
        <taxon>Pleuronectoidei</taxon>
        <taxon>Scophthalmidae</taxon>
        <taxon>Scophthalmus</taxon>
    </lineage>
</organism>
<dbReference type="AlphaFoldDB" id="A0A6A4RW18"/>
<gene>
    <name evidence="2" type="ORF">F2P81_021693</name>
</gene>
<feature type="region of interest" description="Disordered" evidence="1">
    <location>
        <begin position="142"/>
        <end position="185"/>
    </location>
</feature>
<comment type="caution">
    <text evidence="2">The sequence shown here is derived from an EMBL/GenBank/DDBJ whole genome shotgun (WGS) entry which is preliminary data.</text>
</comment>
<feature type="compositionally biased region" description="Polar residues" evidence="1">
    <location>
        <begin position="173"/>
        <end position="185"/>
    </location>
</feature>
<sequence>MVIGQTNLNYTKHNILRLYLHPERVVCVEPFTYELSQGSSYVKLRVIDFLTFLKPTAVSSLERASIISLRAVRPVIASPPVCDSLPASSADPPGPRCPLSARRQLTNCSNYAFDDGEVKWKKHGGSNAGQCDMLTSVSSAAARHSAPASYDDSEQQRKVQNGQNVKFRDNEVSSRQQLSSLVTDS</sequence>
<accession>A0A6A4RW18</accession>
<reference evidence="2 3" key="1">
    <citation type="submission" date="2019-06" db="EMBL/GenBank/DDBJ databases">
        <title>Draft genomes of female and male turbot (Scophthalmus maximus).</title>
        <authorList>
            <person name="Xu H."/>
            <person name="Xu X.-W."/>
            <person name="Shao C."/>
            <person name="Chen S."/>
        </authorList>
    </citation>
    <scope>NUCLEOTIDE SEQUENCE [LARGE SCALE GENOMIC DNA]</scope>
    <source>
        <strain evidence="2">Ysfricsl-2016a</strain>
        <tissue evidence="2">Blood</tissue>
    </source>
</reference>
<evidence type="ECO:0000313" key="2">
    <source>
        <dbReference type="EMBL" id="KAF0026956.1"/>
    </source>
</evidence>
<protein>
    <submittedName>
        <fullName evidence="2">Uncharacterized protein</fullName>
    </submittedName>
</protein>
<dbReference type="EMBL" id="VEVO01000019">
    <property type="protein sequence ID" value="KAF0026956.1"/>
    <property type="molecule type" value="Genomic_DNA"/>
</dbReference>
<name>A0A6A4RW18_SCOMX</name>
<proteinExistence type="predicted"/>
<evidence type="ECO:0000256" key="1">
    <source>
        <dbReference type="SAM" id="MobiDB-lite"/>
    </source>
</evidence>
<dbReference type="Proteomes" id="UP000438429">
    <property type="component" value="Unassembled WGS sequence"/>
</dbReference>
<evidence type="ECO:0000313" key="3">
    <source>
        <dbReference type="Proteomes" id="UP000438429"/>
    </source>
</evidence>